<organism evidence="1 2">
    <name type="scientific">Chryseobacterium carnipullorum</name>
    <dbReference type="NCBI Taxonomy" id="1124835"/>
    <lineage>
        <taxon>Bacteria</taxon>
        <taxon>Pseudomonadati</taxon>
        <taxon>Bacteroidota</taxon>
        <taxon>Flavobacteriia</taxon>
        <taxon>Flavobacteriales</taxon>
        <taxon>Weeksellaceae</taxon>
        <taxon>Chryseobacterium group</taxon>
        <taxon>Chryseobacterium</taxon>
    </lineage>
</organism>
<sequence length="44" mass="4876">MESGGAELKHKDKVHFYKVISHNSVDINCVENDGNDSGNWKGSE</sequence>
<evidence type="ECO:0000313" key="1">
    <source>
        <dbReference type="EMBL" id="STC94266.1"/>
    </source>
</evidence>
<evidence type="ECO:0000313" key="2">
    <source>
        <dbReference type="Proteomes" id="UP000255224"/>
    </source>
</evidence>
<dbReference type="Proteomes" id="UP000255224">
    <property type="component" value="Unassembled WGS sequence"/>
</dbReference>
<proteinExistence type="predicted"/>
<dbReference type="AlphaFoldDB" id="A0A376DRR7"/>
<protein>
    <submittedName>
        <fullName evidence="1">Uncharacterized protein</fullName>
    </submittedName>
</protein>
<name>A0A376DRR7_CHRCU</name>
<dbReference type="RefSeq" id="WP_262511542.1">
    <property type="nucleotide sequence ID" value="NZ_CP033920.1"/>
</dbReference>
<dbReference type="EMBL" id="UFVQ01000003">
    <property type="protein sequence ID" value="STC94266.1"/>
    <property type="molecule type" value="Genomic_DNA"/>
</dbReference>
<accession>A0A376DRR7</accession>
<gene>
    <name evidence="1" type="ORF">NCTC13533_01489</name>
</gene>
<reference evidence="1 2" key="1">
    <citation type="submission" date="2018-06" db="EMBL/GenBank/DDBJ databases">
        <authorList>
            <consortium name="Pathogen Informatics"/>
            <person name="Doyle S."/>
        </authorList>
    </citation>
    <scope>NUCLEOTIDE SEQUENCE [LARGE SCALE GENOMIC DNA]</scope>
    <source>
        <strain evidence="1 2">NCTC13533</strain>
    </source>
</reference>